<proteinExistence type="predicted"/>
<dbReference type="eggNOG" id="COG3468">
    <property type="taxonomic scope" value="Bacteria"/>
</dbReference>
<evidence type="ECO:0000313" key="2">
    <source>
        <dbReference type="Proteomes" id="UP000006830"/>
    </source>
</evidence>
<keyword evidence="2" id="KW-1185">Reference proteome</keyword>
<dbReference type="HOGENOM" id="CLU_2791306_0_0_5"/>
<protein>
    <submittedName>
        <fullName evidence="1">Uncharacterized protein</fullName>
    </submittedName>
</protein>
<dbReference type="KEGG" id="rak:A1C_06355"/>
<name>A8GQ21_RICAH</name>
<reference evidence="1" key="1">
    <citation type="submission" date="2007-09" db="EMBL/GenBank/DDBJ databases">
        <title>Complete Genome Sequence of Rickettsia akari.</title>
        <authorList>
            <person name="Madan A."/>
            <person name="Fahey J."/>
            <person name="Helton E."/>
            <person name="Ketteman M."/>
            <person name="Madan A."/>
            <person name="Rodrigues S."/>
            <person name="Sanchez A."/>
            <person name="Whiting M."/>
            <person name="Dasch G."/>
            <person name="Eremeeva M."/>
        </authorList>
    </citation>
    <scope>NUCLEOTIDE SEQUENCE</scope>
    <source>
        <strain evidence="1">Hartford</strain>
    </source>
</reference>
<gene>
    <name evidence="1" type="ordered locus">A1C_06355</name>
</gene>
<accession>A8GQ21</accession>
<dbReference type="Proteomes" id="UP000006830">
    <property type="component" value="Chromosome"/>
</dbReference>
<organism evidence="1 2">
    <name type="scientific">Rickettsia akari (strain Hartford)</name>
    <dbReference type="NCBI Taxonomy" id="293614"/>
    <lineage>
        <taxon>Bacteria</taxon>
        <taxon>Pseudomonadati</taxon>
        <taxon>Pseudomonadota</taxon>
        <taxon>Alphaproteobacteria</taxon>
        <taxon>Rickettsiales</taxon>
        <taxon>Rickettsiaceae</taxon>
        <taxon>Rickettsieae</taxon>
        <taxon>Rickettsia</taxon>
        <taxon>spotted fever group</taxon>
    </lineage>
</organism>
<sequence length="68" mass="7316">MQDVVKLSDTIAAINNQVILSNISSSLINLNARMDAIEPVAVAACDEGRDAKFGAHLSVMQCRRCITI</sequence>
<dbReference type="EMBL" id="CP000847">
    <property type="protein sequence ID" value="ABV75496.1"/>
    <property type="molecule type" value="Genomic_DNA"/>
</dbReference>
<evidence type="ECO:0000313" key="1">
    <source>
        <dbReference type="EMBL" id="ABV75496.1"/>
    </source>
</evidence>
<dbReference type="AlphaFoldDB" id="A8GQ21"/>
<dbReference type="STRING" id="293614.A1C_06355"/>